<dbReference type="HOGENOM" id="CLU_1277950_0_0_1"/>
<keyword evidence="5 8" id="KW-1133">Transmembrane helix</keyword>
<keyword evidence="2" id="KW-0813">Transport</keyword>
<evidence type="ECO:0000256" key="8">
    <source>
        <dbReference type="SAM" id="Phobius"/>
    </source>
</evidence>
<dbReference type="OrthoDB" id="19261at2759"/>
<dbReference type="PANTHER" id="PTHR47797:SF3">
    <property type="entry name" value="CYTOCHROME B561 DOMAIN-CONTAINING PROTEIN"/>
    <property type="match status" value="1"/>
</dbReference>
<keyword evidence="11" id="KW-1185">Reference proteome</keyword>
<dbReference type="EMBL" id="KN832891">
    <property type="protein sequence ID" value="KIM94027.1"/>
    <property type="molecule type" value="Genomic_DNA"/>
</dbReference>
<dbReference type="PROSITE" id="PS50939">
    <property type="entry name" value="CYTOCHROME_B561"/>
    <property type="match status" value="1"/>
</dbReference>
<evidence type="ECO:0000256" key="7">
    <source>
        <dbReference type="SAM" id="MobiDB-lite"/>
    </source>
</evidence>
<sequence>MEALTQLEPEVSEWTFRRAMFTLHGALLIMAFILLYPAGIIAIQSGMSKSFKYHWTIQLAASLLGTAGIITGLVLSPDIRTARHKQLGVLLGLLLGFQLFSDWRHHIIFTKIHRRTWISRVHIWVGRFIISLGWCNLMLGLSLGGYADGYIYLTAGVVCMEAISLVVMHFRYQRTVGKTKLAQIATRAREASDNQFELGEDSSDDDDKLEEPYPLS</sequence>
<evidence type="ECO:0000256" key="1">
    <source>
        <dbReference type="ARBA" id="ARBA00004370"/>
    </source>
</evidence>
<accession>A0A0C3CWF0</accession>
<dbReference type="STRING" id="913774.A0A0C3CWF0"/>
<feature type="transmembrane region" description="Helical" evidence="8">
    <location>
        <begin position="150"/>
        <end position="170"/>
    </location>
</feature>
<feature type="region of interest" description="Disordered" evidence="7">
    <location>
        <begin position="191"/>
        <end position="216"/>
    </location>
</feature>
<evidence type="ECO:0000313" key="10">
    <source>
        <dbReference type="EMBL" id="KIM94027.1"/>
    </source>
</evidence>
<evidence type="ECO:0000259" key="9">
    <source>
        <dbReference type="PROSITE" id="PS50939"/>
    </source>
</evidence>
<feature type="compositionally biased region" description="Acidic residues" evidence="7">
    <location>
        <begin position="198"/>
        <end position="209"/>
    </location>
</feature>
<dbReference type="PANTHER" id="PTHR47797">
    <property type="entry name" value="DEHYDROGENASE, PUTATIVE (AFU_ORTHOLOGUE AFUA_8G05805)-RELATED"/>
    <property type="match status" value="1"/>
</dbReference>
<dbReference type="InterPro" id="IPR006593">
    <property type="entry name" value="Cyt_b561/ferric_Rdtase_TM"/>
</dbReference>
<gene>
    <name evidence="10" type="ORF">OIDMADRAFT_60867</name>
</gene>
<keyword evidence="3 8" id="KW-0812">Transmembrane</keyword>
<feature type="domain" description="Cytochrome b561" evidence="9">
    <location>
        <begin position="1"/>
        <end position="179"/>
    </location>
</feature>
<dbReference type="InParanoid" id="A0A0C3CWF0"/>
<evidence type="ECO:0000256" key="5">
    <source>
        <dbReference type="ARBA" id="ARBA00022989"/>
    </source>
</evidence>
<evidence type="ECO:0000256" key="4">
    <source>
        <dbReference type="ARBA" id="ARBA00022982"/>
    </source>
</evidence>
<dbReference type="Proteomes" id="UP000054321">
    <property type="component" value="Unassembled WGS sequence"/>
</dbReference>
<dbReference type="SMART" id="SM00665">
    <property type="entry name" value="B561"/>
    <property type="match status" value="1"/>
</dbReference>
<evidence type="ECO:0000313" key="11">
    <source>
        <dbReference type="Proteomes" id="UP000054321"/>
    </source>
</evidence>
<proteinExistence type="predicted"/>
<keyword evidence="6 8" id="KW-0472">Membrane</keyword>
<dbReference type="CDD" id="cd08760">
    <property type="entry name" value="Cyt_b561_FRRS1_like"/>
    <property type="match status" value="1"/>
</dbReference>
<protein>
    <recommendedName>
        <fullName evidence="9">Cytochrome b561 domain-containing protein</fullName>
    </recommendedName>
</protein>
<feature type="transmembrane region" description="Helical" evidence="8">
    <location>
        <begin position="20"/>
        <end position="43"/>
    </location>
</feature>
<comment type="subcellular location">
    <subcellularLocation>
        <location evidence="1">Membrane</location>
    </subcellularLocation>
</comment>
<dbReference type="GO" id="GO:0016020">
    <property type="term" value="C:membrane"/>
    <property type="evidence" value="ECO:0007669"/>
    <property type="project" value="UniProtKB-SubCell"/>
</dbReference>
<name>A0A0C3CWF0_OIDMZ</name>
<reference evidence="10 11" key="1">
    <citation type="submission" date="2014-04" db="EMBL/GenBank/DDBJ databases">
        <authorList>
            <consortium name="DOE Joint Genome Institute"/>
            <person name="Kuo A."/>
            <person name="Martino E."/>
            <person name="Perotto S."/>
            <person name="Kohler A."/>
            <person name="Nagy L.G."/>
            <person name="Floudas D."/>
            <person name="Copeland A."/>
            <person name="Barry K.W."/>
            <person name="Cichocki N."/>
            <person name="Veneault-Fourrey C."/>
            <person name="LaButti K."/>
            <person name="Lindquist E.A."/>
            <person name="Lipzen A."/>
            <person name="Lundell T."/>
            <person name="Morin E."/>
            <person name="Murat C."/>
            <person name="Sun H."/>
            <person name="Tunlid A."/>
            <person name="Henrissat B."/>
            <person name="Grigoriev I.V."/>
            <person name="Hibbett D.S."/>
            <person name="Martin F."/>
            <person name="Nordberg H.P."/>
            <person name="Cantor M.N."/>
            <person name="Hua S.X."/>
        </authorList>
    </citation>
    <scope>NUCLEOTIDE SEQUENCE [LARGE SCALE GENOMIC DNA]</scope>
    <source>
        <strain evidence="10 11">Zn</strain>
    </source>
</reference>
<dbReference type="AlphaFoldDB" id="A0A0C3CWF0"/>
<evidence type="ECO:0000256" key="3">
    <source>
        <dbReference type="ARBA" id="ARBA00022692"/>
    </source>
</evidence>
<feature type="transmembrane region" description="Helical" evidence="8">
    <location>
        <begin position="55"/>
        <end position="75"/>
    </location>
</feature>
<evidence type="ECO:0000256" key="6">
    <source>
        <dbReference type="ARBA" id="ARBA00023136"/>
    </source>
</evidence>
<reference evidence="11" key="2">
    <citation type="submission" date="2015-01" db="EMBL/GenBank/DDBJ databases">
        <title>Evolutionary Origins and Diversification of the Mycorrhizal Mutualists.</title>
        <authorList>
            <consortium name="DOE Joint Genome Institute"/>
            <consortium name="Mycorrhizal Genomics Consortium"/>
            <person name="Kohler A."/>
            <person name="Kuo A."/>
            <person name="Nagy L.G."/>
            <person name="Floudas D."/>
            <person name="Copeland A."/>
            <person name="Barry K.W."/>
            <person name="Cichocki N."/>
            <person name="Veneault-Fourrey C."/>
            <person name="LaButti K."/>
            <person name="Lindquist E.A."/>
            <person name="Lipzen A."/>
            <person name="Lundell T."/>
            <person name="Morin E."/>
            <person name="Murat C."/>
            <person name="Riley R."/>
            <person name="Ohm R."/>
            <person name="Sun H."/>
            <person name="Tunlid A."/>
            <person name="Henrissat B."/>
            <person name="Grigoriev I.V."/>
            <person name="Hibbett D.S."/>
            <person name="Martin F."/>
        </authorList>
    </citation>
    <scope>NUCLEOTIDE SEQUENCE [LARGE SCALE GENOMIC DNA]</scope>
    <source>
        <strain evidence="11">Zn</strain>
    </source>
</reference>
<organism evidence="10 11">
    <name type="scientific">Oidiodendron maius (strain Zn)</name>
    <dbReference type="NCBI Taxonomy" id="913774"/>
    <lineage>
        <taxon>Eukaryota</taxon>
        <taxon>Fungi</taxon>
        <taxon>Dikarya</taxon>
        <taxon>Ascomycota</taxon>
        <taxon>Pezizomycotina</taxon>
        <taxon>Leotiomycetes</taxon>
        <taxon>Leotiomycetes incertae sedis</taxon>
        <taxon>Myxotrichaceae</taxon>
        <taxon>Oidiodendron</taxon>
    </lineage>
</organism>
<dbReference type="Gene3D" id="1.20.120.1770">
    <property type="match status" value="1"/>
</dbReference>
<feature type="transmembrane region" description="Helical" evidence="8">
    <location>
        <begin position="124"/>
        <end position="144"/>
    </location>
</feature>
<evidence type="ECO:0000256" key="2">
    <source>
        <dbReference type="ARBA" id="ARBA00022448"/>
    </source>
</evidence>
<keyword evidence="4" id="KW-0249">Electron transport</keyword>